<reference evidence="4 5" key="1">
    <citation type="submission" date="2015-09" db="EMBL/GenBank/DDBJ databases">
        <title>Genome sequencing project for genomic taxonomy and phylogenomics of Bacillus-like bacteria.</title>
        <authorList>
            <person name="Liu B."/>
            <person name="Wang J."/>
            <person name="Zhu Y."/>
            <person name="Liu G."/>
            <person name="Chen Q."/>
            <person name="Chen Z."/>
            <person name="Lan J."/>
            <person name="Che J."/>
            <person name="Ge C."/>
            <person name="Shi H."/>
            <person name="Pan Z."/>
            <person name="Liu X."/>
        </authorList>
    </citation>
    <scope>NUCLEOTIDE SEQUENCE [LARGE SCALE GENOMIC DNA]</scope>
    <source>
        <strain evidence="4 5">DSM 8552</strain>
    </source>
</reference>
<name>A0ABR5NDH0_BRECH</name>
<keyword evidence="5" id="KW-1185">Reference proteome</keyword>
<organism evidence="4 5">
    <name type="scientific">Brevibacillus choshinensis</name>
    <dbReference type="NCBI Taxonomy" id="54911"/>
    <lineage>
        <taxon>Bacteria</taxon>
        <taxon>Bacillati</taxon>
        <taxon>Bacillota</taxon>
        <taxon>Bacilli</taxon>
        <taxon>Bacillales</taxon>
        <taxon>Paenibacillaceae</taxon>
        <taxon>Brevibacillus</taxon>
    </lineage>
</organism>
<dbReference type="Proteomes" id="UP000051063">
    <property type="component" value="Unassembled WGS sequence"/>
</dbReference>
<accession>A0ABR5NDH0</accession>
<dbReference type="PIRSF" id="PIRSF016838">
    <property type="entry name" value="PafC"/>
    <property type="match status" value="1"/>
</dbReference>
<gene>
    <name evidence="4" type="ORF">AN963_06730</name>
</gene>
<dbReference type="SMART" id="SM00420">
    <property type="entry name" value="HTH_DEOR"/>
    <property type="match status" value="1"/>
</dbReference>
<dbReference type="InterPro" id="IPR001034">
    <property type="entry name" value="DeoR_HTH"/>
</dbReference>
<protein>
    <submittedName>
        <fullName evidence="4">Transcriptional regulator</fullName>
    </submittedName>
</protein>
<dbReference type="InterPro" id="IPR028349">
    <property type="entry name" value="PafC-like"/>
</dbReference>
<feature type="domain" description="HTH deoR-type" evidence="3">
    <location>
        <begin position="2"/>
        <end position="57"/>
    </location>
</feature>
<dbReference type="InterPro" id="IPR013196">
    <property type="entry name" value="HTH_11"/>
</dbReference>
<keyword evidence="1" id="KW-0805">Transcription regulation</keyword>
<dbReference type="InterPro" id="IPR036388">
    <property type="entry name" value="WH-like_DNA-bd_sf"/>
</dbReference>
<dbReference type="PANTHER" id="PTHR34580">
    <property type="match status" value="1"/>
</dbReference>
<dbReference type="RefSeq" id="WP_055743740.1">
    <property type="nucleotide sequence ID" value="NZ_LJJB01000007.1"/>
</dbReference>
<dbReference type="InterPro" id="IPR036390">
    <property type="entry name" value="WH_DNA-bd_sf"/>
</dbReference>
<dbReference type="Pfam" id="PF25583">
    <property type="entry name" value="WCX"/>
    <property type="match status" value="1"/>
</dbReference>
<dbReference type="InterPro" id="IPR026881">
    <property type="entry name" value="WYL_dom"/>
</dbReference>
<evidence type="ECO:0000259" key="3">
    <source>
        <dbReference type="PROSITE" id="PS51000"/>
    </source>
</evidence>
<dbReference type="PROSITE" id="PS52050">
    <property type="entry name" value="WYL"/>
    <property type="match status" value="1"/>
</dbReference>
<comment type="caution">
    <text evidence="4">The sequence shown here is derived from an EMBL/GenBank/DDBJ whole genome shotgun (WGS) entry which is preliminary data.</text>
</comment>
<dbReference type="Pfam" id="PF08279">
    <property type="entry name" value="HTH_11"/>
    <property type="match status" value="1"/>
</dbReference>
<dbReference type="Pfam" id="PF13280">
    <property type="entry name" value="WYL"/>
    <property type="match status" value="1"/>
</dbReference>
<sequence>MKIERLLAIITMLLNKRRMSASELANHFEVSLRTIYRDLENINAAGIPIVAYPGSNGGYEIMESFTIDRQYLSLEELVTVIAALKGVQSSSAESQVGHLLEKIKTLATTGSERTGTGSVHPIIYDFNPWGSTKESMSKVSQLRQAIENKHRVSFLYTKIQGDSQERTVEPVTLILKGYVWYMYGYCLWRQSYRLFRLSRIADLTVGEETFTPHETTVDTLRWLEEWESVDQVSLVLEFSPNVHVRVKDMFRPNEVELRENGTLLVRTVASNDEWLYGMLLSFGEALTVIEPESIRCRIRDSVKKMTERYESRWNVDR</sequence>
<dbReference type="SUPFAM" id="SSF46785">
    <property type="entry name" value="Winged helix' DNA-binding domain"/>
    <property type="match status" value="1"/>
</dbReference>
<evidence type="ECO:0000256" key="2">
    <source>
        <dbReference type="ARBA" id="ARBA00023163"/>
    </source>
</evidence>
<evidence type="ECO:0000256" key="1">
    <source>
        <dbReference type="ARBA" id="ARBA00023015"/>
    </source>
</evidence>
<dbReference type="InterPro" id="IPR051534">
    <property type="entry name" value="CBASS_pafABC_assoc_protein"/>
</dbReference>
<proteinExistence type="predicted"/>
<evidence type="ECO:0000313" key="4">
    <source>
        <dbReference type="EMBL" id="KQL49439.1"/>
    </source>
</evidence>
<dbReference type="InterPro" id="IPR057727">
    <property type="entry name" value="WCX_dom"/>
</dbReference>
<dbReference type="EMBL" id="LJJB01000007">
    <property type="protein sequence ID" value="KQL49439.1"/>
    <property type="molecule type" value="Genomic_DNA"/>
</dbReference>
<evidence type="ECO:0000313" key="5">
    <source>
        <dbReference type="Proteomes" id="UP000051063"/>
    </source>
</evidence>
<dbReference type="PANTHER" id="PTHR34580:SF8">
    <property type="entry name" value="WYL DOMAIN-CONTAINING PROTEIN"/>
    <property type="match status" value="1"/>
</dbReference>
<dbReference type="PROSITE" id="PS51000">
    <property type="entry name" value="HTH_DEOR_2"/>
    <property type="match status" value="1"/>
</dbReference>
<dbReference type="Gene3D" id="1.10.10.10">
    <property type="entry name" value="Winged helix-like DNA-binding domain superfamily/Winged helix DNA-binding domain"/>
    <property type="match status" value="1"/>
</dbReference>
<keyword evidence="2" id="KW-0804">Transcription</keyword>